<name>A0A0G4G278_9ALVE</name>
<accession>A0A0G4G278</accession>
<protein>
    <submittedName>
        <fullName evidence="1">Uncharacterized protein</fullName>
    </submittedName>
</protein>
<dbReference type="VEuPathDB" id="CryptoDB:Cvel_4091"/>
<dbReference type="EMBL" id="CDMZ01000827">
    <property type="protein sequence ID" value="CEM22217.1"/>
    <property type="molecule type" value="Genomic_DNA"/>
</dbReference>
<dbReference type="PhylomeDB" id="A0A0G4G278"/>
<proteinExistence type="predicted"/>
<evidence type="ECO:0000313" key="1">
    <source>
        <dbReference type="EMBL" id="CEM22217.1"/>
    </source>
</evidence>
<dbReference type="AlphaFoldDB" id="A0A0G4G278"/>
<organism evidence="1">
    <name type="scientific">Chromera velia CCMP2878</name>
    <dbReference type="NCBI Taxonomy" id="1169474"/>
    <lineage>
        <taxon>Eukaryota</taxon>
        <taxon>Sar</taxon>
        <taxon>Alveolata</taxon>
        <taxon>Colpodellida</taxon>
        <taxon>Chromeraceae</taxon>
        <taxon>Chromera</taxon>
    </lineage>
</organism>
<gene>
    <name evidence="1" type="ORF">Cvel_4091</name>
</gene>
<sequence>MYAPPGSSNSTWGLASINQSINQWARQRQAILDTRVVNTQAASYTQGDWQKVLTRSATGKKKQYAEPCRDKGYDFTPFIRSADEALEKDPEMFLKKVAHLVSLKWDRTYGQVCAYTKARMQAAHHRAASGCLRGTRGEVQRVNVEGGVAAAAAVALR</sequence>
<reference evidence="1" key="1">
    <citation type="submission" date="2014-11" db="EMBL/GenBank/DDBJ databases">
        <authorList>
            <person name="Otto D Thomas"/>
            <person name="Naeem Raeece"/>
        </authorList>
    </citation>
    <scope>NUCLEOTIDE SEQUENCE</scope>
</reference>